<evidence type="ECO:0000256" key="2">
    <source>
        <dbReference type="ARBA" id="ARBA00010992"/>
    </source>
</evidence>
<keyword evidence="6 7" id="KW-0472">Membrane</keyword>
<accession>A0A367QFJ1</accession>
<dbReference type="SUPFAM" id="SSF103473">
    <property type="entry name" value="MFS general substrate transporter"/>
    <property type="match status" value="1"/>
</dbReference>
<evidence type="ECO:0000256" key="3">
    <source>
        <dbReference type="ARBA" id="ARBA00022448"/>
    </source>
</evidence>
<keyword evidence="10" id="KW-1185">Reference proteome</keyword>
<comment type="subcellular location">
    <subcellularLocation>
        <location evidence="1">Cell membrane</location>
        <topology evidence="1">Multi-pass membrane protein</topology>
    </subcellularLocation>
</comment>
<dbReference type="Pfam" id="PF00083">
    <property type="entry name" value="Sugar_tr"/>
    <property type="match status" value="1"/>
</dbReference>
<keyword evidence="5 7" id="KW-1133">Transmembrane helix</keyword>
<dbReference type="Gene3D" id="1.20.1250.20">
    <property type="entry name" value="MFS general substrate transporter like domains"/>
    <property type="match status" value="1"/>
</dbReference>
<feature type="domain" description="Major facilitator superfamily (MFS) profile" evidence="8">
    <location>
        <begin position="1"/>
        <end position="72"/>
    </location>
</feature>
<dbReference type="EMBL" id="LXQD01000322">
    <property type="protein sequence ID" value="RCJ22976.1"/>
    <property type="molecule type" value="Genomic_DNA"/>
</dbReference>
<keyword evidence="4 7" id="KW-0812">Transmembrane</keyword>
<dbReference type="InterPro" id="IPR050820">
    <property type="entry name" value="MFS_Sugar_Transporter"/>
</dbReference>
<feature type="transmembrane region" description="Helical" evidence="7">
    <location>
        <begin position="49"/>
        <end position="68"/>
    </location>
</feature>
<evidence type="ECO:0000259" key="8">
    <source>
        <dbReference type="PROSITE" id="PS50850"/>
    </source>
</evidence>
<evidence type="ECO:0000256" key="1">
    <source>
        <dbReference type="ARBA" id="ARBA00004651"/>
    </source>
</evidence>
<gene>
    <name evidence="9" type="ORF">A6770_29195</name>
</gene>
<evidence type="ECO:0000256" key="7">
    <source>
        <dbReference type="SAM" id="Phobius"/>
    </source>
</evidence>
<dbReference type="InterPro" id="IPR020846">
    <property type="entry name" value="MFS_dom"/>
</dbReference>
<dbReference type="InterPro" id="IPR036259">
    <property type="entry name" value="MFS_trans_sf"/>
</dbReference>
<evidence type="ECO:0000256" key="5">
    <source>
        <dbReference type="ARBA" id="ARBA00022989"/>
    </source>
</evidence>
<evidence type="ECO:0000313" key="9">
    <source>
        <dbReference type="EMBL" id="RCJ22976.1"/>
    </source>
</evidence>
<comment type="caution">
    <text evidence="9">The sequence shown here is derived from an EMBL/GenBank/DDBJ whole genome shotgun (WGS) entry which is preliminary data.</text>
</comment>
<evidence type="ECO:0000313" key="10">
    <source>
        <dbReference type="Proteomes" id="UP000252107"/>
    </source>
</evidence>
<dbReference type="PANTHER" id="PTHR48023">
    <property type="entry name" value="D-XYLOSE-PROTON SYMPORTER-LIKE 2"/>
    <property type="match status" value="1"/>
</dbReference>
<proteinExistence type="inferred from homology"/>
<organism evidence="9 10">
    <name type="scientific">Nostoc minutum NIES-26</name>
    <dbReference type="NCBI Taxonomy" id="1844469"/>
    <lineage>
        <taxon>Bacteria</taxon>
        <taxon>Bacillati</taxon>
        <taxon>Cyanobacteriota</taxon>
        <taxon>Cyanophyceae</taxon>
        <taxon>Nostocales</taxon>
        <taxon>Nostocaceae</taxon>
        <taxon>Nostoc</taxon>
    </lineage>
</organism>
<dbReference type="Proteomes" id="UP000252107">
    <property type="component" value="Unassembled WGS sequence"/>
</dbReference>
<dbReference type="AlphaFoldDB" id="A0A367QFJ1"/>
<dbReference type="GO" id="GO:0005886">
    <property type="term" value="C:plasma membrane"/>
    <property type="evidence" value="ECO:0007669"/>
    <property type="project" value="UniProtKB-SubCell"/>
</dbReference>
<evidence type="ECO:0000256" key="4">
    <source>
        <dbReference type="ARBA" id="ARBA00022692"/>
    </source>
</evidence>
<reference evidence="9" key="1">
    <citation type="submission" date="2016-04" db="EMBL/GenBank/DDBJ databases">
        <authorList>
            <person name="Tabuchi Yagui T.R."/>
        </authorList>
    </citation>
    <scope>NUCLEOTIDE SEQUENCE [LARGE SCALE GENOMIC DNA]</scope>
    <source>
        <strain evidence="9">NIES-26</strain>
    </source>
</reference>
<keyword evidence="3" id="KW-0813">Transport</keyword>
<feature type="transmembrane region" description="Helical" evidence="7">
    <location>
        <begin position="16"/>
        <end position="37"/>
    </location>
</feature>
<sequence length="79" mass="8774">MTWVLLGEMFNNKIRAAALSVAAAMQWVANFLVSTTFPPILQYFGLGSAYGLYTIAAAISLFFVLFFIKETKGIELEDM</sequence>
<evidence type="ECO:0000256" key="6">
    <source>
        <dbReference type="ARBA" id="ARBA00023136"/>
    </source>
</evidence>
<protein>
    <recommendedName>
        <fullName evidence="8">Major facilitator superfamily (MFS) profile domain-containing protein</fullName>
    </recommendedName>
</protein>
<dbReference type="GO" id="GO:0022857">
    <property type="term" value="F:transmembrane transporter activity"/>
    <property type="evidence" value="ECO:0007669"/>
    <property type="project" value="InterPro"/>
</dbReference>
<name>A0A367QFJ1_9NOSO</name>
<comment type="similarity">
    <text evidence="2">Belongs to the major facilitator superfamily. Sugar transporter (TC 2.A.1.1) family.</text>
</comment>
<dbReference type="PANTHER" id="PTHR48023:SF4">
    <property type="entry name" value="D-XYLOSE-PROTON SYMPORTER-LIKE 2"/>
    <property type="match status" value="1"/>
</dbReference>
<dbReference type="PROSITE" id="PS50850">
    <property type="entry name" value="MFS"/>
    <property type="match status" value="1"/>
</dbReference>
<dbReference type="InterPro" id="IPR005828">
    <property type="entry name" value="MFS_sugar_transport-like"/>
</dbReference>